<reference evidence="2 3" key="1">
    <citation type="journal article" date="2017" name="Gigascience">
        <title>Draft genome of the honey bee ectoparasitic mite, Tropilaelaps mercedesae, is shaped by the parasitic life history.</title>
        <authorList>
            <person name="Dong X."/>
            <person name="Armstrong S.D."/>
            <person name="Xia D."/>
            <person name="Makepeace B.L."/>
            <person name="Darby A.C."/>
            <person name="Kadowaki T."/>
        </authorList>
    </citation>
    <scope>NUCLEOTIDE SEQUENCE [LARGE SCALE GENOMIC DNA]</scope>
    <source>
        <strain evidence="2">Wuxi-XJTLU</strain>
    </source>
</reference>
<feature type="compositionally biased region" description="Basic and acidic residues" evidence="1">
    <location>
        <begin position="66"/>
        <end position="76"/>
    </location>
</feature>
<feature type="non-terminal residue" evidence="2">
    <location>
        <position position="134"/>
    </location>
</feature>
<gene>
    <name evidence="2" type="ORF">BIW11_03296</name>
</gene>
<feature type="compositionally biased region" description="Polar residues" evidence="1">
    <location>
        <begin position="19"/>
        <end position="29"/>
    </location>
</feature>
<keyword evidence="3" id="KW-1185">Reference proteome</keyword>
<comment type="caution">
    <text evidence="2">The sequence shown here is derived from an EMBL/GenBank/DDBJ whole genome shotgun (WGS) entry which is preliminary data.</text>
</comment>
<proteinExistence type="predicted"/>
<sequence length="134" mass="14898">MPFFFSGVPTWIITTTEIESRNETIQPIDNDSEDPDSPVGPNLREEAMMAVPNGASEDSEDSDVEFPVRHGKEPAIKARPAFADPDKYEETTTSMPSVDANTRTNQTKTVTVNRTTVVKIEFVNTPFLPLVLRI</sequence>
<organism evidence="2 3">
    <name type="scientific">Tropilaelaps mercedesae</name>
    <dbReference type="NCBI Taxonomy" id="418985"/>
    <lineage>
        <taxon>Eukaryota</taxon>
        <taxon>Metazoa</taxon>
        <taxon>Ecdysozoa</taxon>
        <taxon>Arthropoda</taxon>
        <taxon>Chelicerata</taxon>
        <taxon>Arachnida</taxon>
        <taxon>Acari</taxon>
        <taxon>Parasitiformes</taxon>
        <taxon>Mesostigmata</taxon>
        <taxon>Gamasina</taxon>
        <taxon>Dermanyssoidea</taxon>
        <taxon>Laelapidae</taxon>
        <taxon>Tropilaelaps</taxon>
    </lineage>
</organism>
<protein>
    <submittedName>
        <fullName evidence="2">Uncharacterized protein</fullName>
    </submittedName>
</protein>
<evidence type="ECO:0000313" key="3">
    <source>
        <dbReference type="Proteomes" id="UP000192247"/>
    </source>
</evidence>
<dbReference type="EMBL" id="MNPL01006702">
    <property type="protein sequence ID" value="OQR75186.1"/>
    <property type="molecule type" value="Genomic_DNA"/>
</dbReference>
<accession>A0A1V9XNX8</accession>
<dbReference type="AlphaFoldDB" id="A0A1V9XNX8"/>
<dbReference type="Proteomes" id="UP000192247">
    <property type="component" value="Unassembled WGS sequence"/>
</dbReference>
<dbReference type="OrthoDB" id="6515566at2759"/>
<dbReference type="InParanoid" id="A0A1V9XNX8"/>
<feature type="region of interest" description="Disordered" evidence="1">
    <location>
        <begin position="19"/>
        <end position="106"/>
    </location>
</feature>
<evidence type="ECO:0000313" key="2">
    <source>
        <dbReference type="EMBL" id="OQR75186.1"/>
    </source>
</evidence>
<feature type="compositionally biased region" description="Polar residues" evidence="1">
    <location>
        <begin position="91"/>
        <end position="100"/>
    </location>
</feature>
<name>A0A1V9XNX8_9ACAR</name>
<evidence type="ECO:0000256" key="1">
    <source>
        <dbReference type="SAM" id="MobiDB-lite"/>
    </source>
</evidence>